<protein>
    <submittedName>
        <fullName evidence="2">Ricin-type beta-trefoil lectin domain protein</fullName>
    </submittedName>
</protein>
<evidence type="ECO:0000313" key="2">
    <source>
        <dbReference type="EMBL" id="SLN55849.1"/>
    </source>
</evidence>
<dbReference type="InterPro" id="IPR035992">
    <property type="entry name" value="Ricin_B-like_lectins"/>
</dbReference>
<dbReference type="GO" id="GO:0030246">
    <property type="term" value="F:carbohydrate binding"/>
    <property type="evidence" value="ECO:0007669"/>
    <property type="project" value="UniProtKB-KW"/>
</dbReference>
<reference evidence="2 3" key="1">
    <citation type="submission" date="2017-03" db="EMBL/GenBank/DDBJ databases">
        <authorList>
            <person name="Afonso C.L."/>
            <person name="Miller P.J."/>
            <person name="Scott M.A."/>
            <person name="Spackman E."/>
            <person name="Goraichik I."/>
            <person name="Dimitrov K.M."/>
            <person name="Suarez D.L."/>
            <person name="Swayne D.E."/>
        </authorList>
    </citation>
    <scope>NUCLEOTIDE SEQUENCE [LARGE SCALE GENOMIC DNA]</scope>
    <source>
        <strain evidence="2 3">CECT 7680</strain>
    </source>
</reference>
<dbReference type="Gene3D" id="2.80.10.50">
    <property type="match status" value="1"/>
</dbReference>
<keyword evidence="1" id="KW-0732">Signal</keyword>
<dbReference type="RefSeq" id="WP_085869446.1">
    <property type="nucleotide sequence ID" value="NZ_FWFQ01000023.1"/>
</dbReference>
<organism evidence="2 3">
    <name type="scientific">Pseudoruegeria aquimaris</name>
    <dbReference type="NCBI Taxonomy" id="393663"/>
    <lineage>
        <taxon>Bacteria</taxon>
        <taxon>Pseudomonadati</taxon>
        <taxon>Pseudomonadota</taxon>
        <taxon>Alphaproteobacteria</taxon>
        <taxon>Rhodobacterales</taxon>
        <taxon>Roseobacteraceae</taxon>
        <taxon>Pseudoruegeria</taxon>
    </lineage>
</organism>
<gene>
    <name evidence="2" type="ORF">PSA7680_02911</name>
</gene>
<dbReference type="OrthoDB" id="7843947at2"/>
<keyword evidence="3" id="KW-1185">Reference proteome</keyword>
<feature type="signal peptide" evidence="1">
    <location>
        <begin position="1"/>
        <end position="28"/>
    </location>
</feature>
<accession>A0A1Y5T4W0</accession>
<feature type="chain" id="PRO_5013028972" evidence="1">
    <location>
        <begin position="29"/>
        <end position="183"/>
    </location>
</feature>
<keyword evidence="2" id="KW-0430">Lectin</keyword>
<dbReference type="AlphaFoldDB" id="A0A1Y5T4W0"/>
<dbReference type="PROSITE" id="PS50231">
    <property type="entry name" value="RICIN_B_LECTIN"/>
    <property type="match status" value="1"/>
</dbReference>
<dbReference type="SUPFAM" id="SSF50370">
    <property type="entry name" value="Ricin B-like lectins"/>
    <property type="match status" value="1"/>
</dbReference>
<evidence type="ECO:0000313" key="3">
    <source>
        <dbReference type="Proteomes" id="UP000193409"/>
    </source>
</evidence>
<name>A0A1Y5T4W0_9RHOB</name>
<dbReference type="Proteomes" id="UP000193409">
    <property type="component" value="Unassembled WGS sequence"/>
</dbReference>
<proteinExistence type="predicted"/>
<dbReference type="EMBL" id="FWFQ01000023">
    <property type="protein sequence ID" value="SLN55849.1"/>
    <property type="molecule type" value="Genomic_DNA"/>
</dbReference>
<sequence>MKRPTLTPGFAASLALASGLAGAGAAHAENVEIYLLDMLDNTQAGYCFDIAGGREAEADPADGLQGHTCYSPGGALGIDQTFDSEKFSDGLLYMTEFDVCAEITAPEAGAALALNSCDGSDAQSFLFSGEGRVTPASAPDLCVTLGEATRSGRSDANQIKAMTLETCDSARAAYQTWGIRTAN</sequence>
<evidence type="ECO:0000256" key="1">
    <source>
        <dbReference type="SAM" id="SignalP"/>
    </source>
</evidence>